<evidence type="ECO:0000256" key="1">
    <source>
        <dbReference type="SAM" id="Phobius"/>
    </source>
</evidence>
<keyword evidence="3" id="KW-1185">Reference proteome</keyword>
<protein>
    <submittedName>
        <fullName evidence="2">Uncharacterized protein</fullName>
    </submittedName>
</protein>
<gene>
    <name evidence="2" type="ORF">KN815_44945</name>
</gene>
<sequence>MDPGFAVCDFVDPDFTVCDFVDPDFTVCDFVDPDFTVCDFVVRAPFARAPPARGPLFWPLARFSPLACFWPLAFFWPTVVREPSLGFFSPDAARFSAVRFTVVLLSVVLLSVVLLSVVLLSAVLLSAVRRISHPAMLITGTPSRPWLCCRGAVVAVPSVRVRRRSPSFVFAACP</sequence>
<accession>A0ABS6CVG3</accession>
<proteinExistence type="predicted"/>
<dbReference type="Proteomes" id="UP000720508">
    <property type="component" value="Unassembled WGS sequence"/>
</dbReference>
<name>A0ABS6CVG3_9ACTN</name>
<evidence type="ECO:0000313" key="2">
    <source>
        <dbReference type="EMBL" id="MBU3870947.1"/>
    </source>
</evidence>
<keyword evidence="1" id="KW-0472">Membrane</keyword>
<keyword evidence="1" id="KW-0812">Transmembrane</keyword>
<organism evidence="2 3">
    <name type="scientific">Streptomyces niphimycinicus</name>
    <dbReference type="NCBI Taxonomy" id="2842201"/>
    <lineage>
        <taxon>Bacteria</taxon>
        <taxon>Bacillati</taxon>
        <taxon>Actinomycetota</taxon>
        <taxon>Actinomycetes</taxon>
        <taxon>Kitasatosporales</taxon>
        <taxon>Streptomycetaceae</taxon>
        <taxon>Streptomyces</taxon>
    </lineage>
</organism>
<comment type="caution">
    <text evidence="2">The sequence shown here is derived from an EMBL/GenBank/DDBJ whole genome shotgun (WGS) entry which is preliminary data.</text>
</comment>
<evidence type="ECO:0000313" key="3">
    <source>
        <dbReference type="Proteomes" id="UP000720508"/>
    </source>
</evidence>
<reference evidence="2 3" key="1">
    <citation type="submission" date="2021-06" db="EMBL/GenBank/DDBJ databases">
        <authorList>
            <person name="Pan X."/>
        </authorList>
    </citation>
    <scope>NUCLEOTIDE SEQUENCE [LARGE SCALE GENOMIC DNA]</scope>
    <source>
        <strain evidence="2 3">4503</strain>
    </source>
</reference>
<feature type="transmembrane region" description="Helical" evidence="1">
    <location>
        <begin position="97"/>
        <end position="128"/>
    </location>
</feature>
<feature type="transmembrane region" description="Helical" evidence="1">
    <location>
        <begin position="56"/>
        <end position="77"/>
    </location>
</feature>
<keyword evidence="1" id="KW-1133">Transmembrane helix</keyword>
<dbReference type="EMBL" id="JAHLEM010000895">
    <property type="protein sequence ID" value="MBU3870947.1"/>
    <property type="molecule type" value="Genomic_DNA"/>
</dbReference>
<dbReference type="RefSeq" id="WP_216347574.1">
    <property type="nucleotide sequence ID" value="NZ_JAHLEM010000895.1"/>
</dbReference>